<dbReference type="Pfam" id="PF00672">
    <property type="entry name" value="HAMP"/>
    <property type="match status" value="1"/>
</dbReference>
<comment type="caution">
    <text evidence="10">The sequence shown here is derived from an EMBL/GenBank/DDBJ whole genome shotgun (WGS) entry which is preliminary data.</text>
</comment>
<organism evidence="10 11">
    <name type="scientific">Sporosarcina saromensis</name>
    <dbReference type="NCBI Taxonomy" id="359365"/>
    <lineage>
        <taxon>Bacteria</taxon>
        <taxon>Bacillati</taxon>
        <taxon>Bacillota</taxon>
        <taxon>Bacilli</taxon>
        <taxon>Bacillales</taxon>
        <taxon>Caryophanaceae</taxon>
        <taxon>Sporosarcina</taxon>
    </lineage>
</organism>
<dbReference type="Gene3D" id="6.10.340.10">
    <property type="match status" value="1"/>
</dbReference>
<dbReference type="Gene3D" id="1.10.287.950">
    <property type="entry name" value="Methyl-accepting chemotaxis protein"/>
    <property type="match status" value="1"/>
</dbReference>
<feature type="domain" description="HAMP" evidence="9">
    <location>
        <begin position="208"/>
        <end position="261"/>
    </location>
</feature>
<evidence type="ECO:0000256" key="3">
    <source>
        <dbReference type="ARBA" id="ARBA00023136"/>
    </source>
</evidence>
<evidence type="ECO:0000256" key="7">
    <source>
        <dbReference type="SAM" id="Phobius"/>
    </source>
</evidence>
<dbReference type="SUPFAM" id="SSF58104">
    <property type="entry name" value="Methyl-accepting chemotaxis protein (MCP) signaling domain"/>
    <property type="match status" value="1"/>
</dbReference>
<evidence type="ECO:0000259" key="9">
    <source>
        <dbReference type="PROSITE" id="PS50885"/>
    </source>
</evidence>
<evidence type="ECO:0000256" key="5">
    <source>
        <dbReference type="ARBA" id="ARBA00029447"/>
    </source>
</evidence>
<dbReference type="PROSITE" id="PS50885">
    <property type="entry name" value="HAMP"/>
    <property type="match status" value="1"/>
</dbReference>
<feature type="domain" description="Methyl-accepting transducer" evidence="8">
    <location>
        <begin position="280"/>
        <end position="530"/>
    </location>
</feature>
<dbReference type="PANTHER" id="PTHR32089">
    <property type="entry name" value="METHYL-ACCEPTING CHEMOTAXIS PROTEIN MCPB"/>
    <property type="match status" value="1"/>
</dbReference>
<dbReference type="SMART" id="SM00304">
    <property type="entry name" value="HAMP"/>
    <property type="match status" value="2"/>
</dbReference>
<reference evidence="10 11" key="1">
    <citation type="submission" date="2023-06" db="EMBL/GenBank/DDBJ databases">
        <title>Sporosarcina sp. nov., isolated from Korean traditional fermented seafood 'Jeotgal'.</title>
        <authorList>
            <person name="Yang A.I."/>
            <person name="Shin N.-R."/>
        </authorList>
    </citation>
    <scope>NUCLEOTIDE SEQUENCE [LARGE SCALE GENOMIC DNA]</scope>
    <source>
        <strain evidence="10 11">KCTC13119</strain>
    </source>
</reference>
<dbReference type="CDD" id="cd11386">
    <property type="entry name" value="MCP_signal"/>
    <property type="match status" value="1"/>
</dbReference>
<comment type="subcellular location">
    <subcellularLocation>
        <location evidence="1">Cell membrane</location>
    </subcellularLocation>
</comment>
<dbReference type="InterPro" id="IPR003660">
    <property type="entry name" value="HAMP_dom"/>
</dbReference>
<name>A0ABU4GCU8_9BACL</name>
<dbReference type="InterPro" id="IPR004090">
    <property type="entry name" value="Chemotax_Me-accpt_rcpt"/>
</dbReference>
<evidence type="ECO:0000256" key="1">
    <source>
        <dbReference type="ARBA" id="ARBA00004236"/>
    </source>
</evidence>
<dbReference type="InterPro" id="IPR004089">
    <property type="entry name" value="MCPsignal_dom"/>
</dbReference>
<keyword evidence="4 6" id="KW-0807">Transducer</keyword>
<keyword evidence="3 7" id="KW-0472">Membrane</keyword>
<accession>A0ABU4GCU8</accession>
<evidence type="ECO:0000313" key="10">
    <source>
        <dbReference type="EMBL" id="MDW0114731.1"/>
    </source>
</evidence>
<evidence type="ECO:0000259" key="8">
    <source>
        <dbReference type="PROSITE" id="PS50111"/>
    </source>
</evidence>
<feature type="transmembrane region" description="Helical" evidence="7">
    <location>
        <begin position="12"/>
        <end position="36"/>
    </location>
</feature>
<dbReference type="SMART" id="SM00283">
    <property type="entry name" value="MA"/>
    <property type="match status" value="1"/>
</dbReference>
<dbReference type="PROSITE" id="PS50111">
    <property type="entry name" value="CHEMOTAXIS_TRANSDUC_2"/>
    <property type="match status" value="1"/>
</dbReference>
<dbReference type="RefSeq" id="WP_317945992.1">
    <property type="nucleotide sequence ID" value="NZ_JAUBDI010000021.1"/>
</dbReference>
<evidence type="ECO:0000256" key="4">
    <source>
        <dbReference type="ARBA" id="ARBA00023224"/>
    </source>
</evidence>
<protein>
    <submittedName>
        <fullName evidence="10">Methyl-accepting chemotaxis protein</fullName>
    </submittedName>
</protein>
<gene>
    <name evidence="10" type="ORF">QT711_16160</name>
</gene>
<evidence type="ECO:0000313" key="11">
    <source>
        <dbReference type="Proteomes" id="UP001282284"/>
    </source>
</evidence>
<keyword evidence="11" id="KW-1185">Reference proteome</keyword>
<evidence type="ECO:0000256" key="6">
    <source>
        <dbReference type="PROSITE-ProRule" id="PRU00284"/>
    </source>
</evidence>
<dbReference type="PRINTS" id="PR00260">
    <property type="entry name" value="CHEMTRNSDUCR"/>
</dbReference>
<dbReference type="CDD" id="cd06225">
    <property type="entry name" value="HAMP"/>
    <property type="match status" value="1"/>
</dbReference>
<sequence length="566" mass="61505">MEIKKRLGFKSIKAKVLFGFSIVVVLVLGLGVYSLLSANTVNKRTQDIIDKEVQLLIANERLVASVSDRVSATRAFFIDGEEKFIDRFNQYNENGKEYAAVVQELNHTEEFSALATKTDDWADFISQNIFEEYKRGNKESAKENMGQMLIIAQELQTSYLELAQNGEASINQQGQSIISSGKTTIVITTVIVILSIVLSIIIGLFTANTIAKPIRLVMLRMKSIAEGDLSNERLLIHSRDEVGQLVDATNDMNDSMRDMIRKMNTVSEAVSSQSEELTQVAGEVKAGTEQVAITMVELATGSETQANNASDLAGNMGSLTEMVDEANDSGEKIQTNSEKVLQLTTNGSQLMNASTEQMVKINHIVKEAVTKVQDLDNQSKRISQLVTVIKDVADQTNLLALNAAIEAARAGEHGKGFAVVADEVRKLAEQVALSVSDITEIVTDIQNESSSVAESLTIGYKEVEHGTTEIEATGKTFNEISEALVEMVDNIKVVSTNLAKTAVSCQDMNESIEEIAALSEESAAGVEQVTASSQQASSSMEEVAGSSEHLAELAEELNRMVGQFKL</sequence>
<dbReference type="Proteomes" id="UP001282284">
    <property type="component" value="Unassembled WGS sequence"/>
</dbReference>
<dbReference type="EMBL" id="JAUBDI010000021">
    <property type="protein sequence ID" value="MDW0114731.1"/>
    <property type="molecule type" value="Genomic_DNA"/>
</dbReference>
<keyword evidence="7" id="KW-0812">Transmembrane</keyword>
<keyword evidence="7" id="KW-1133">Transmembrane helix</keyword>
<dbReference type="Pfam" id="PF00015">
    <property type="entry name" value="MCPsignal"/>
    <property type="match status" value="1"/>
</dbReference>
<evidence type="ECO:0000256" key="2">
    <source>
        <dbReference type="ARBA" id="ARBA00022475"/>
    </source>
</evidence>
<keyword evidence="2" id="KW-1003">Cell membrane</keyword>
<proteinExistence type="inferred from homology"/>
<dbReference type="PANTHER" id="PTHR32089:SF112">
    <property type="entry name" value="LYSOZYME-LIKE PROTEIN-RELATED"/>
    <property type="match status" value="1"/>
</dbReference>
<feature type="transmembrane region" description="Helical" evidence="7">
    <location>
        <begin position="185"/>
        <end position="211"/>
    </location>
</feature>
<comment type="similarity">
    <text evidence="5">Belongs to the methyl-accepting chemotaxis (MCP) protein family.</text>
</comment>